<dbReference type="EMBL" id="JAGTJQ010000003">
    <property type="protein sequence ID" value="KAH7035908.1"/>
    <property type="molecule type" value="Genomic_DNA"/>
</dbReference>
<dbReference type="AlphaFoldDB" id="A0A9P9BRH7"/>
<sequence length="184" mass="21157">MATAYSTMFQMVRVLWRTWAASRNQTKWRLRSPRRGRNTSLTTLHHYHPRGKRRDEDETILLDLNQSDTTHVKRITALLRSLWAFAYLPARRCPAVTYHFPQAFRLALVVLQEEEARARGWGGSAAAAAWLFPLPSPRPGWLESGPWLLGHSLNGICGRYTRWGMRVRCAWGFARASVATRLVV</sequence>
<proteinExistence type="predicted"/>
<evidence type="ECO:0000313" key="1">
    <source>
        <dbReference type="EMBL" id="KAH7035908.1"/>
    </source>
</evidence>
<keyword evidence="2" id="KW-1185">Reference proteome</keyword>
<name>A0A9P9BRH7_9PEZI</name>
<accession>A0A9P9BRH7</accession>
<evidence type="ECO:0000313" key="2">
    <source>
        <dbReference type="Proteomes" id="UP000756346"/>
    </source>
</evidence>
<dbReference type="RefSeq" id="XP_046016001.1">
    <property type="nucleotide sequence ID" value="XM_046163683.1"/>
</dbReference>
<comment type="caution">
    <text evidence="1">The sequence shown here is derived from an EMBL/GenBank/DDBJ whole genome shotgun (WGS) entry which is preliminary data.</text>
</comment>
<reference evidence="1" key="1">
    <citation type="journal article" date="2021" name="Nat. Commun.">
        <title>Genetic determinants of endophytism in the Arabidopsis root mycobiome.</title>
        <authorList>
            <person name="Mesny F."/>
            <person name="Miyauchi S."/>
            <person name="Thiergart T."/>
            <person name="Pickel B."/>
            <person name="Atanasova L."/>
            <person name="Karlsson M."/>
            <person name="Huettel B."/>
            <person name="Barry K.W."/>
            <person name="Haridas S."/>
            <person name="Chen C."/>
            <person name="Bauer D."/>
            <person name="Andreopoulos W."/>
            <person name="Pangilinan J."/>
            <person name="LaButti K."/>
            <person name="Riley R."/>
            <person name="Lipzen A."/>
            <person name="Clum A."/>
            <person name="Drula E."/>
            <person name="Henrissat B."/>
            <person name="Kohler A."/>
            <person name="Grigoriev I.V."/>
            <person name="Martin F.M."/>
            <person name="Hacquard S."/>
        </authorList>
    </citation>
    <scope>NUCLEOTIDE SEQUENCE</scope>
    <source>
        <strain evidence="1">MPI-CAGE-CH-0230</strain>
    </source>
</reference>
<dbReference type="GeneID" id="70193229"/>
<organism evidence="1 2">
    <name type="scientific">Microdochium trichocladiopsis</name>
    <dbReference type="NCBI Taxonomy" id="1682393"/>
    <lineage>
        <taxon>Eukaryota</taxon>
        <taxon>Fungi</taxon>
        <taxon>Dikarya</taxon>
        <taxon>Ascomycota</taxon>
        <taxon>Pezizomycotina</taxon>
        <taxon>Sordariomycetes</taxon>
        <taxon>Xylariomycetidae</taxon>
        <taxon>Xylariales</taxon>
        <taxon>Microdochiaceae</taxon>
        <taxon>Microdochium</taxon>
    </lineage>
</organism>
<dbReference type="Proteomes" id="UP000756346">
    <property type="component" value="Unassembled WGS sequence"/>
</dbReference>
<gene>
    <name evidence="1" type="ORF">B0I36DRAFT_97780</name>
</gene>
<protein>
    <submittedName>
        <fullName evidence="1">Uncharacterized protein</fullName>
    </submittedName>
</protein>